<name>A0A0A2UTC7_9BACI</name>
<organism evidence="1 2">
    <name type="scientific">Pontibacillus chungwhensis BH030062</name>
    <dbReference type="NCBI Taxonomy" id="1385513"/>
    <lineage>
        <taxon>Bacteria</taxon>
        <taxon>Bacillati</taxon>
        <taxon>Bacillota</taxon>
        <taxon>Bacilli</taxon>
        <taxon>Bacillales</taxon>
        <taxon>Bacillaceae</taxon>
        <taxon>Pontibacillus</taxon>
    </lineage>
</organism>
<dbReference type="GO" id="GO:0019546">
    <property type="term" value="P:L-arginine deiminase pathway"/>
    <property type="evidence" value="ECO:0007669"/>
    <property type="project" value="TreeGrafter"/>
</dbReference>
<accession>A0A0A2UTC7</accession>
<dbReference type="Proteomes" id="UP000030153">
    <property type="component" value="Unassembled WGS sequence"/>
</dbReference>
<dbReference type="eggNOG" id="COG1834">
    <property type="taxonomic scope" value="Bacteria"/>
</dbReference>
<proteinExistence type="predicted"/>
<evidence type="ECO:0000313" key="1">
    <source>
        <dbReference type="EMBL" id="KGP91179.1"/>
    </source>
</evidence>
<evidence type="ECO:0000313" key="2">
    <source>
        <dbReference type="Proteomes" id="UP000030153"/>
    </source>
</evidence>
<dbReference type="RefSeq" id="WP_036783469.1">
    <property type="nucleotide sequence ID" value="NZ_AVBG01000007.1"/>
</dbReference>
<sequence length="285" mass="32050">MRGTGIETASNIHCKSEYTSLHKVLVVKPSFMEITEVINETQKHYKDQNINVPLALEQHENFVHVLREQNIEVEELPADPALPEQVFTRDIAFTLDERLYIASMSEDVRNQETETLKRWLLDHNISYEDGLPSSIEGGDVVVNGSTIYVGESGRTKREAIQALQERLPSYTVVPLPLDESILHLDCVFNIVDNNTAIVYPPAFTPEGLGMIASTFNLIRVTREEQFQMGPNVLAIGNKTIISLPQNKQVNRGLKAKGFKVIPVDFSEIIKSGGSFRCCTLPLRRE</sequence>
<dbReference type="EMBL" id="AVBG01000007">
    <property type="protein sequence ID" value="KGP91179.1"/>
    <property type="molecule type" value="Genomic_DNA"/>
</dbReference>
<gene>
    <name evidence="1" type="ORF">N780_08055</name>
</gene>
<dbReference type="AlphaFoldDB" id="A0A0A2UTC7"/>
<protein>
    <submittedName>
        <fullName evidence="1">Uncharacterized protein</fullName>
    </submittedName>
</protein>
<reference evidence="1 2" key="1">
    <citation type="submission" date="2013-08" db="EMBL/GenBank/DDBJ databases">
        <title>Genome of Pontibacillus chungwhensis.</title>
        <authorList>
            <person name="Wang Q."/>
            <person name="Wang G."/>
        </authorList>
    </citation>
    <scope>NUCLEOTIDE SEQUENCE [LARGE SCALE GENOMIC DNA]</scope>
    <source>
        <strain evidence="1 2">BH030062</strain>
    </source>
</reference>
<comment type="caution">
    <text evidence="1">The sequence shown here is derived from an EMBL/GenBank/DDBJ whole genome shotgun (WGS) entry which is preliminary data.</text>
</comment>
<dbReference type="STRING" id="1385513.N780_08055"/>
<dbReference type="SUPFAM" id="SSF55909">
    <property type="entry name" value="Pentein"/>
    <property type="match status" value="1"/>
</dbReference>
<dbReference type="OrthoDB" id="9814070at2"/>
<dbReference type="Pfam" id="PF19420">
    <property type="entry name" value="DDAH_eukar"/>
    <property type="match status" value="1"/>
</dbReference>
<dbReference type="Gene3D" id="3.75.10.10">
    <property type="entry name" value="L-arginine/glycine Amidinotransferase, Chain A"/>
    <property type="match status" value="1"/>
</dbReference>
<keyword evidence="2" id="KW-1185">Reference proteome</keyword>
<dbReference type="PANTHER" id="PTHR47271">
    <property type="entry name" value="ARGININE DEIMINASE"/>
    <property type="match status" value="1"/>
</dbReference>
<dbReference type="GO" id="GO:0016990">
    <property type="term" value="F:arginine deiminase activity"/>
    <property type="evidence" value="ECO:0007669"/>
    <property type="project" value="TreeGrafter"/>
</dbReference>
<dbReference type="PANTHER" id="PTHR47271:SF2">
    <property type="entry name" value="ARGININE DEIMINASE"/>
    <property type="match status" value="1"/>
</dbReference>